<keyword evidence="4" id="KW-0501">Molybdenum cofactor biosynthesis</keyword>
<dbReference type="NCBIfam" id="TIGR00177">
    <property type="entry name" value="molyb_syn"/>
    <property type="match status" value="1"/>
</dbReference>
<dbReference type="SMART" id="SM00852">
    <property type="entry name" value="MoCF_biosynth"/>
    <property type="match status" value="1"/>
</dbReference>
<dbReference type="PANTHER" id="PTHR43764:SF1">
    <property type="entry name" value="MOLYBDOPTERIN MOLYBDOTRANSFERASE"/>
    <property type="match status" value="1"/>
</dbReference>
<evidence type="ECO:0000313" key="8">
    <source>
        <dbReference type="EMBL" id="ACT18001.1"/>
    </source>
</evidence>
<dbReference type="Gene3D" id="3.40.980.10">
    <property type="entry name" value="MoaB/Mog-like domain"/>
    <property type="match status" value="1"/>
</dbReference>
<organism evidence="8">
    <name type="scientific">Geobacter sp. (strain M21)</name>
    <dbReference type="NCBI Taxonomy" id="443144"/>
    <lineage>
        <taxon>Bacteria</taxon>
        <taxon>Pseudomonadati</taxon>
        <taxon>Thermodesulfobacteriota</taxon>
        <taxon>Desulfuromonadia</taxon>
        <taxon>Geobacterales</taxon>
        <taxon>Geobacteraceae</taxon>
        <taxon>Geobacter</taxon>
    </lineage>
</organism>
<evidence type="ECO:0000256" key="1">
    <source>
        <dbReference type="ARBA" id="ARBA00005046"/>
    </source>
</evidence>
<sequence length="165" mass="17424">MRAAILTLSDRCSTGERADGSGPALRSFLEERGVTVTCTEVIPDEASIISEKLADWSDNGSFDLILTTGGTGVSPRDVTPEATERVVDRVLPGFGEVMRAESLKKTPHAIISRAIAGIRKNTLIINLPGSPKGATENIGFVWAAVPHAVAKLQGDPEECGTPLSK</sequence>
<dbReference type="PANTHER" id="PTHR43764">
    <property type="entry name" value="MOLYBDENUM COFACTOR BIOSYNTHESIS"/>
    <property type="match status" value="1"/>
</dbReference>
<feature type="domain" description="MoaB/Mog" evidence="7">
    <location>
        <begin position="4"/>
        <end position="148"/>
    </location>
</feature>
<dbReference type="InterPro" id="IPR008284">
    <property type="entry name" value="MoCF_biosynth_CS"/>
</dbReference>
<reference evidence="8" key="1">
    <citation type="submission" date="2009-07" db="EMBL/GenBank/DDBJ databases">
        <title>Complete sequence of Geobacter sp. M21.</title>
        <authorList>
            <consortium name="US DOE Joint Genome Institute"/>
            <person name="Lucas S."/>
            <person name="Copeland A."/>
            <person name="Lapidus A."/>
            <person name="Glavina del Rio T."/>
            <person name="Dalin E."/>
            <person name="Tice H."/>
            <person name="Bruce D."/>
            <person name="Goodwin L."/>
            <person name="Pitluck S."/>
            <person name="Saunders E."/>
            <person name="Brettin T."/>
            <person name="Detter J.C."/>
            <person name="Han C."/>
            <person name="Larimer F."/>
            <person name="Land M."/>
            <person name="Hauser L."/>
            <person name="Kyrpides N."/>
            <person name="Ovchinnikova G."/>
            <person name="Lovley D."/>
        </authorList>
    </citation>
    <scope>NUCLEOTIDE SEQUENCE [LARGE SCALE GENOMIC DNA]</scope>
    <source>
        <strain evidence="8">M21</strain>
    </source>
</reference>
<dbReference type="KEGG" id="gem:GM21_1948"/>
<dbReference type="AlphaFoldDB" id="C6E813"/>
<comment type="function">
    <text evidence="6">Catalyzes the adenylation of molybdopterin as part of the biosynthesis of the molybdenum-cofactor.</text>
</comment>
<evidence type="ECO:0000256" key="5">
    <source>
        <dbReference type="ARBA" id="ARBA00051131"/>
    </source>
</evidence>
<dbReference type="STRING" id="443144.GM21_1948"/>
<comment type="pathway">
    <text evidence="1">Cofactor biosynthesis; molybdopterin biosynthesis.</text>
</comment>
<dbReference type="EC" id="2.7.7.75" evidence="2"/>
<dbReference type="SUPFAM" id="SSF53218">
    <property type="entry name" value="Molybdenum cofactor biosynthesis proteins"/>
    <property type="match status" value="1"/>
</dbReference>
<evidence type="ECO:0000256" key="2">
    <source>
        <dbReference type="ARBA" id="ARBA00012509"/>
    </source>
</evidence>
<dbReference type="InterPro" id="IPR036425">
    <property type="entry name" value="MoaB/Mog-like_dom_sf"/>
</dbReference>
<evidence type="ECO:0000256" key="4">
    <source>
        <dbReference type="ARBA" id="ARBA00023150"/>
    </source>
</evidence>
<proteinExistence type="predicted"/>
<dbReference type="PROSITE" id="PS01078">
    <property type="entry name" value="MOCF_BIOSYNTHESIS_1"/>
    <property type="match status" value="1"/>
</dbReference>
<gene>
    <name evidence="8" type="ordered locus">GM21_1948</name>
</gene>
<dbReference type="Pfam" id="PF00994">
    <property type="entry name" value="MoCF_biosynth"/>
    <property type="match status" value="1"/>
</dbReference>
<evidence type="ECO:0000256" key="3">
    <source>
        <dbReference type="ARBA" id="ARBA00013491"/>
    </source>
</evidence>
<dbReference type="GO" id="GO:0061598">
    <property type="term" value="F:molybdopterin adenylyltransferase activity"/>
    <property type="evidence" value="ECO:0007669"/>
    <property type="project" value="UniProtKB-EC"/>
</dbReference>
<protein>
    <recommendedName>
        <fullName evidence="3">Molybdopterin adenylyltransferase</fullName>
        <ecNumber evidence="2">2.7.7.75</ecNumber>
    </recommendedName>
</protein>
<accession>C6E813</accession>
<dbReference type="InterPro" id="IPR001453">
    <property type="entry name" value="MoaB/Mog_dom"/>
</dbReference>
<dbReference type="EMBL" id="CP001661">
    <property type="protein sequence ID" value="ACT18001.1"/>
    <property type="molecule type" value="Genomic_DNA"/>
</dbReference>
<dbReference type="eggNOG" id="COG0521">
    <property type="taxonomic scope" value="Bacteria"/>
</dbReference>
<dbReference type="CDD" id="cd00886">
    <property type="entry name" value="MogA_MoaB"/>
    <property type="match status" value="1"/>
</dbReference>
<dbReference type="InterPro" id="IPR051920">
    <property type="entry name" value="MPT_Adenylyltrnsfr/MoaC-Rel"/>
</dbReference>
<dbReference type="HOGENOM" id="CLU_077358_1_1_7"/>
<name>C6E813_GEOSM</name>
<evidence type="ECO:0000256" key="6">
    <source>
        <dbReference type="ARBA" id="ARBA00058212"/>
    </source>
</evidence>
<dbReference type="GO" id="GO:0006777">
    <property type="term" value="P:Mo-molybdopterin cofactor biosynthetic process"/>
    <property type="evidence" value="ECO:0007669"/>
    <property type="project" value="UniProtKB-KW"/>
</dbReference>
<dbReference type="UniPathway" id="UPA00344"/>
<evidence type="ECO:0000259" key="7">
    <source>
        <dbReference type="SMART" id="SM00852"/>
    </source>
</evidence>
<comment type="catalytic activity">
    <reaction evidence="5">
        <text>molybdopterin + ATP + H(+) = adenylyl-molybdopterin + diphosphate</text>
        <dbReference type="Rhea" id="RHEA:31331"/>
        <dbReference type="ChEBI" id="CHEBI:15378"/>
        <dbReference type="ChEBI" id="CHEBI:30616"/>
        <dbReference type="ChEBI" id="CHEBI:33019"/>
        <dbReference type="ChEBI" id="CHEBI:58698"/>
        <dbReference type="ChEBI" id="CHEBI:62727"/>
        <dbReference type="EC" id="2.7.7.75"/>
    </reaction>
</comment>
<dbReference type="OrthoDB" id="9784492at2"/>